<name>A0AA86QBF4_9EUKA</name>
<keyword evidence="1" id="KW-0812">Transmembrane</keyword>
<organism evidence="2">
    <name type="scientific">Hexamita inflata</name>
    <dbReference type="NCBI Taxonomy" id="28002"/>
    <lineage>
        <taxon>Eukaryota</taxon>
        <taxon>Metamonada</taxon>
        <taxon>Diplomonadida</taxon>
        <taxon>Hexamitidae</taxon>
        <taxon>Hexamitinae</taxon>
        <taxon>Hexamita</taxon>
    </lineage>
</organism>
<accession>A0AA86QBF4</accession>
<keyword evidence="1" id="KW-1133">Transmembrane helix</keyword>
<keyword evidence="1" id="KW-0472">Membrane</keyword>
<gene>
    <name evidence="2" type="ORF">HINF_LOCUS39743</name>
    <name evidence="3" type="ORF">HINF_LOCUS6914</name>
</gene>
<protein>
    <submittedName>
        <fullName evidence="3">Hypothetical_protein</fullName>
    </submittedName>
</protein>
<evidence type="ECO:0000313" key="2">
    <source>
        <dbReference type="EMBL" id="CAI9952098.1"/>
    </source>
</evidence>
<dbReference type="AlphaFoldDB" id="A0AA86QBF4"/>
<dbReference type="EMBL" id="CAXDID020000014">
    <property type="protein sequence ID" value="CAL5981979.1"/>
    <property type="molecule type" value="Genomic_DNA"/>
</dbReference>
<evidence type="ECO:0000256" key="1">
    <source>
        <dbReference type="SAM" id="Phobius"/>
    </source>
</evidence>
<dbReference type="EMBL" id="CATOUU010000831">
    <property type="protein sequence ID" value="CAI9952098.1"/>
    <property type="molecule type" value="Genomic_DNA"/>
</dbReference>
<comment type="caution">
    <text evidence="2">The sequence shown here is derived from an EMBL/GenBank/DDBJ whole genome shotgun (WGS) entry which is preliminary data.</text>
</comment>
<keyword evidence="4" id="KW-1185">Reference proteome</keyword>
<reference evidence="2" key="1">
    <citation type="submission" date="2023-06" db="EMBL/GenBank/DDBJ databases">
        <authorList>
            <person name="Kurt Z."/>
        </authorList>
    </citation>
    <scope>NUCLEOTIDE SEQUENCE</scope>
</reference>
<proteinExistence type="predicted"/>
<evidence type="ECO:0000313" key="3">
    <source>
        <dbReference type="EMBL" id="CAL5981979.1"/>
    </source>
</evidence>
<feature type="transmembrane region" description="Helical" evidence="1">
    <location>
        <begin position="136"/>
        <end position="154"/>
    </location>
</feature>
<sequence>MNCVVAYFDDKLGPRIVFSSKPDDYNNSNLAYCLLPPGCHFFTEDSFFTSYEGNFYYAQLFQIPSDAQRPLRTYSVSISSPIFEKVLHFSVKVTELALGLAWQISHGAAQNVKNVRTGRTHDLARSRTNQEKRAKIYLYLSFLNILIIFLYRYIKCVIYVYHFNTMKTFIQVL</sequence>
<evidence type="ECO:0000313" key="4">
    <source>
        <dbReference type="Proteomes" id="UP001642409"/>
    </source>
</evidence>
<reference evidence="3 4" key="2">
    <citation type="submission" date="2024-07" db="EMBL/GenBank/DDBJ databases">
        <authorList>
            <person name="Akdeniz Z."/>
        </authorList>
    </citation>
    <scope>NUCLEOTIDE SEQUENCE [LARGE SCALE GENOMIC DNA]</scope>
</reference>
<dbReference type="Proteomes" id="UP001642409">
    <property type="component" value="Unassembled WGS sequence"/>
</dbReference>